<dbReference type="HOGENOM" id="CLU_3290519_0_0_10"/>
<proteinExistence type="predicted"/>
<gene>
    <name evidence="2" type="ordered locus">Halhy_5914</name>
</gene>
<protein>
    <submittedName>
        <fullName evidence="2">Uncharacterized protein</fullName>
    </submittedName>
</protein>
<dbReference type="KEGG" id="hhy:Halhy_5914"/>
<keyword evidence="1" id="KW-1133">Transmembrane helix</keyword>
<dbReference type="AlphaFoldDB" id="F4KZ83"/>
<keyword evidence="1" id="KW-0812">Transmembrane</keyword>
<evidence type="ECO:0000313" key="3">
    <source>
        <dbReference type="Proteomes" id="UP000008461"/>
    </source>
</evidence>
<accession>F4KZ83</accession>
<feature type="transmembrane region" description="Helical" evidence="1">
    <location>
        <begin position="12"/>
        <end position="30"/>
    </location>
</feature>
<reference evidence="2 3" key="1">
    <citation type="journal article" date="2011" name="Stand. Genomic Sci.">
        <title>Complete genome sequence of Haliscomenobacter hydrossis type strain (O).</title>
        <authorList>
            <consortium name="US DOE Joint Genome Institute (JGI-PGF)"/>
            <person name="Daligault H."/>
            <person name="Lapidus A."/>
            <person name="Zeytun A."/>
            <person name="Nolan M."/>
            <person name="Lucas S."/>
            <person name="Del Rio T.G."/>
            <person name="Tice H."/>
            <person name="Cheng J.F."/>
            <person name="Tapia R."/>
            <person name="Han C."/>
            <person name="Goodwin L."/>
            <person name="Pitluck S."/>
            <person name="Liolios K."/>
            <person name="Pagani I."/>
            <person name="Ivanova N."/>
            <person name="Huntemann M."/>
            <person name="Mavromatis K."/>
            <person name="Mikhailova N."/>
            <person name="Pati A."/>
            <person name="Chen A."/>
            <person name="Palaniappan K."/>
            <person name="Land M."/>
            <person name="Hauser L."/>
            <person name="Brambilla E.M."/>
            <person name="Rohde M."/>
            <person name="Verbarg S."/>
            <person name="Goker M."/>
            <person name="Bristow J."/>
            <person name="Eisen J.A."/>
            <person name="Markowitz V."/>
            <person name="Hugenholtz P."/>
            <person name="Kyrpides N.C."/>
            <person name="Klenk H.P."/>
            <person name="Woyke T."/>
        </authorList>
    </citation>
    <scope>NUCLEOTIDE SEQUENCE [LARGE SCALE GENOMIC DNA]</scope>
    <source>
        <strain evidence="3">ATCC 27775 / DSM 1100 / LMG 10767 / O</strain>
    </source>
</reference>
<reference key="2">
    <citation type="submission" date="2011-04" db="EMBL/GenBank/DDBJ databases">
        <title>Complete sequence of chromosome of Haliscomenobacter hydrossis DSM 1100.</title>
        <authorList>
            <consortium name="US DOE Joint Genome Institute (JGI-PGF)"/>
            <person name="Lucas S."/>
            <person name="Han J."/>
            <person name="Lapidus A."/>
            <person name="Bruce D."/>
            <person name="Goodwin L."/>
            <person name="Pitluck S."/>
            <person name="Peters L."/>
            <person name="Kyrpides N."/>
            <person name="Mavromatis K."/>
            <person name="Ivanova N."/>
            <person name="Ovchinnikova G."/>
            <person name="Pagani I."/>
            <person name="Daligault H."/>
            <person name="Detter J.C."/>
            <person name="Han C."/>
            <person name="Land M."/>
            <person name="Hauser L."/>
            <person name="Markowitz V."/>
            <person name="Cheng J.-F."/>
            <person name="Hugenholtz P."/>
            <person name="Woyke T."/>
            <person name="Wu D."/>
            <person name="Verbarg S."/>
            <person name="Frueling A."/>
            <person name="Brambilla E."/>
            <person name="Klenk H.-P."/>
            <person name="Eisen J.A."/>
        </authorList>
    </citation>
    <scope>NUCLEOTIDE SEQUENCE</scope>
    <source>
        <strain>DSM 1100</strain>
    </source>
</reference>
<evidence type="ECO:0000313" key="2">
    <source>
        <dbReference type="EMBL" id="AEE53737.1"/>
    </source>
</evidence>
<organism evidence="2 3">
    <name type="scientific">Haliscomenobacter hydrossis (strain ATCC 27775 / DSM 1100 / LMG 10767 / O)</name>
    <dbReference type="NCBI Taxonomy" id="760192"/>
    <lineage>
        <taxon>Bacteria</taxon>
        <taxon>Pseudomonadati</taxon>
        <taxon>Bacteroidota</taxon>
        <taxon>Saprospiria</taxon>
        <taxon>Saprospirales</taxon>
        <taxon>Haliscomenobacteraceae</taxon>
        <taxon>Haliscomenobacter</taxon>
    </lineage>
</organism>
<keyword evidence="3" id="KW-1185">Reference proteome</keyword>
<keyword evidence="1" id="KW-0472">Membrane</keyword>
<evidence type="ECO:0000256" key="1">
    <source>
        <dbReference type="SAM" id="Phobius"/>
    </source>
</evidence>
<name>F4KZ83_HALH1</name>
<dbReference type="Proteomes" id="UP000008461">
    <property type="component" value="Chromosome"/>
</dbReference>
<dbReference type="STRING" id="760192.Halhy_5914"/>
<dbReference type="EMBL" id="CP002691">
    <property type="protein sequence ID" value="AEE53737.1"/>
    <property type="molecule type" value="Genomic_DNA"/>
</dbReference>
<sequence length="40" mass="4370">MATSSAIRVNMDARAIIALIVIVVILVMGFDFDNLFGRES</sequence>
<dbReference type="RefSeq" id="WP_013768265.1">
    <property type="nucleotide sequence ID" value="NC_015510.1"/>
</dbReference>